<keyword evidence="2" id="KW-1185">Reference proteome</keyword>
<dbReference type="InterPro" id="IPR009665">
    <property type="entry name" value="YyaC"/>
</dbReference>
<comment type="caution">
    <text evidence="1">The sequence shown here is derived from an EMBL/GenBank/DDBJ whole genome shotgun (WGS) entry which is preliminary data.</text>
</comment>
<dbReference type="NCBIfam" id="TIGR02841">
    <property type="entry name" value="spore_YyaC"/>
    <property type="match status" value="1"/>
</dbReference>
<dbReference type="Proteomes" id="UP000655830">
    <property type="component" value="Unassembled WGS sequence"/>
</dbReference>
<organism evidence="1 2">
    <name type="scientific">Zhenhengia yiwuensis</name>
    <dbReference type="NCBI Taxonomy" id="2763666"/>
    <lineage>
        <taxon>Bacteria</taxon>
        <taxon>Bacillati</taxon>
        <taxon>Bacillota</taxon>
        <taxon>Clostridia</taxon>
        <taxon>Lachnospirales</taxon>
        <taxon>Lachnospiraceae</taxon>
        <taxon>Zhenhengia</taxon>
    </lineage>
</organism>
<proteinExistence type="predicted"/>
<dbReference type="AlphaFoldDB" id="A0A926EIA5"/>
<keyword evidence="1" id="KW-0645">Protease</keyword>
<dbReference type="RefSeq" id="WP_177672060.1">
    <property type="nucleotide sequence ID" value="NZ_JACRSY010000016.1"/>
</dbReference>
<name>A0A926EIA5_9FIRM</name>
<gene>
    <name evidence="1" type="primary">yyaC</name>
    <name evidence="1" type="ORF">H8718_11230</name>
</gene>
<evidence type="ECO:0000313" key="1">
    <source>
        <dbReference type="EMBL" id="MBC8580094.1"/>
    </source>
</evidence>
<dbReference type="Pfam" id="PF06866">
    <property type="entry name" value="DUF1256"/>
    <property type="match status" value="1"/>
</dbReference>
<dbReference type="GO" id="GO:0008233">
    <property type="term" value="F:peptidase activity"/>
    <property type="evidence" value="ECO:0007669"/>
    <property type="project" value="UniProtKB-KW"/>
</dbReference>
<dbReference type="GO" id="GO:0006508">
    <property type="term" value="P:proteolysis"/>
    <property type="evidence" value="ECO:0007669"/>
    <property type="project" value="UniProtKB-KW"/>
</dbReference>
<keyword evidence="1" id="KW-0378">Hydrolase</keyword>
<evidence type="ECO:0000313" key="2">
    <source>
        <dbReference type="Proteomes" id="UP000655830"/>
    </source>
</evidence>
<dbReference type="InterPro" id="IPR023430">
    <property type="entry name" value="Pept_HybD-like_dom_sf"/>
</dbReference>
<reference evidence="1" key="1">
    <citation type="submission" date="2020-08" db="EMBL/GenBank/DDBJ databases">
        <title>Genome public.</title>
        <authorList>
            <person name="Liu C."/>
            <person name="Sun Q."/>
        </authorList>
    </citation>
    <scope>NUCLEOTIDE SEQUENCE</scope>
    <source>
        <strain evidence="1">NSJ-12</strain>
    </source>
</reference>
<dbReference type="EMBL" id="JACRSY010000016">
    <property type="protein sequence ID" value="MBC8580094.1"/>
    <property type="molecule type" value="Genomic_DNA"/>
</dbReference>
<sequence length="197" mass="21754">MNAPAQKKLRPTYISVDDPKHFISFCELLDSHLAALLPLHHHELVIVCIGTDRATGDSLGPLIGYKLTDLDFDHVHVYGNLENPVHAKNLENMTKTLNDHHPNALVIAIDACLGAMENVGSIAIGEGSIKPGAGVQKELEPIGHLHITGIVNFSSFMNMVVLQNTRLSLVMKMADIISAGLRHSIWKYYSYKNQRND</sequence>
<protein>
    <submittedName>
        <fullName evidence="1">Spore protease YyaC</fullName>
    </submittedName>
</protein>
<accession>A0A926EIA5</accession>
<dbReference type="SUPFAM" id="SSF53163">
    <property type="entry name" value="HybD-like"/>
    <property type="match status" value="1"/>
</dbReference>